<evidence type="ECO:0000256" key="3">
    <source>
        <dbReference type="RuleBase" id="RU000363"/>
    </source>
</evidence>
<dbReference type="SMART" id="SM00822">
    <property type="entry name" value="PKS_KR"/>
    <property type="match status" value="1"/>
</dbReference>
<comment type="caution">
    <text evidence="5">The sequence shown here is derived from an EMBL/GenBank/DDBJ whole genome shotgun (WGS) entry which is preliminary data.</text>
</comment>
<gene>
    <name evidence="5" type="ORF">Cci01nite_77080</name>
</gene>
<reference evidence="5 6" key="1">
    <citation type="submission" date="2021-01" db="EMBL/GenBank/DDBJ databases">
        <title>Whole genome shotgun sequence of Catellatospora citrea NBRC 14495.</title>
        <authorList>
            <person name="Komaki H."/>
            <person name="Tamura T."/>
        </authorList>
    </citation>
    <scope>NUCLEOTIDE SEQUENCE [LARGE SCALE GENOMIC DNA]</scope>
    <source>
        <strain evidence="5 6">NBRC 14495</strain>
    </source>
</reference>
<organism evidence="5 6">
    <name type="scientific">Catellatospora citrea</name>
    <dbReference type="NCBI Taxonomy" id="53366"/>
    <lineage>
        <taxon>Bacteria</taxon>
        <taxon>Bacillati</taxon>
        <taxon>Actinomycetota</taxon>
        <taxon>Actinomycetes</taxon>
        <taxon>Micromonosporales</taxon>
        <taxon>Micromonosporaceae</taxon>
        <taxon>Catellatospora</taxon>
    </lineage>
</organism>
<evidence type="ECO:0000256" key="2">
    <source>
        <dbReference type="ARBA" id="ARBA00023002"/>
    </source>
</evidence>
<comment type="similarity">
    <text evidence="1 3">Belongs to the short-chain dehydrogenases/reductases (SDR) family.</text>
</comment>
<feature type="domain" description="Ketoreductase" evidence="4">
    <location>
        <begin position="3"/>
        <end position="181"/>
    </location>
</feature>
<dbReference type="RefSeq" id="WP_120315521.1">
    <property type="nucleotide sequence ID" value="NZ_BONH01000056.1"/>
</dbReference>
<dbReference type="PRINTS" id="PR00080">
    <property type="entry name" value="SDRFAMILY"/>
</dbReference>
<dbReference type="EMBL" id="BONH01000056">
    <property type="protein sequence ID" value="GIG02615.1"/>
    <property type="molecule type" value="Genomic_DNA"/>
</dbReference>
<dbReference type="Proteomes" id="UP000659904">
    <property type="component" value="Unassembled WGS sequence"/>
</dbReference>
<dbReference type="InterPro" id="IPR057326">
    <property type="entry name" value="KR_dom"/>
</dbReference>
<dbReference type="SUPFAM" id="SSF51735">
    <property type="entry name" value="NAD(P)-binding Rossmann-fold domains"/>
    <property type="match status" value="1"/>
</dbReference>
<keyword evidence="6" id="KW-1185">Reference proteome</keyword>
<dbReference type="Pfam" id="PF00106">
    <property type="entry name" value="adh_short"/>
    <property type="match status" value="1"/>
</dbReference>
<dbReference type="InterPro" id="IPR002347">
    <property type="entry name" value="SDR_fam"/>
</dbReference>
<evidence type="ECO:0000313" key="6">
    <source>
        <dbReference type="Proteomes" id="UP000659904"/>
    </source>
</evidence>
<evidence type="ECO:0000256" key="1">
    <source>
        <dbReference type="ARBA" id="ARBA00006484"/>
    </source>
</evidence>
<name>A0A8J3KKI3_9ACTN</name>
<evidence type="ECO:0000313" key="5">
    <source>
        <dbReference type="EMBL" id="GIG02615.1"/>
    </source>
</evidence>
<dbReference type="PRINTS" id="PR00081">
    <property type="entry name" value="GDHRDH"/>
</dbReference>
<dbReference type="AlphaFoldDB" id="A0A8J3KKI3"/>
<keyword evidence="2" id="KW-0560">Oxidoreductase</keyword>
<protein>
    <submittedName>
        <fullName evidence="5">Short-chain dehydrogenase/reductase</fullName>
    </submittedName>
</protein>
<proteinExistence type="inferred from homology"/>
<dbReference type="PANTHER" id="PTHR43976:SF16">
    <property type="entry name" value="SHORT-CHAIN DEHYDROGENASE_REDUCTASE FAMILY PROTEIN"/>
    <property type="match status" value="1"/>
</dbReference>
<sequence>MARRWLVTGCSTGLGRALVERLAQAGERVVATARRPETLADLADRHPGTVVVQALDVLDPVACAAVVATAAHAFGGVDVLVNNAGYGQCGAVEEVSDGELAAQFATNVFAPWRLTRLVLPLWRAQGGGHAVFVSSVAGAVPFPGLAAYTASKFALEGLAESLAQESAHLGVKVTIVQPGGFSTLYGTSAALPRQRVEAYEPVEAPMIAGLRAMHGNPELNPPELFAEAVHRLAGLAEPPLRMPIGEDAGQFLTMALAARTKEFEDVTAARLHVAAAA</sequence>
<evidence type="ECO:0000259" key="4">
    <source>
        <dbReference type="SMART" id="SM00822"/>
    </source>
</evidence>
<dbReference type="InterPro" id="IPR020904">
    <property type="entry name" value="Sc_DH/Rdtase_CS"/>
</dbReference>
<dbReference type="InterPro" id="IPR051911">
    <property type="entry name" value="SDR_oxidoreductase"/>
</dbReference>
<dbReference type="InterPro" id="IPR036291">
    <property type="entry name" value="NAD(P)-bd_dom_sf"/>
</dbReference>
<accession>A0A8J3KKI3</accession>
<dbReference type="CDD" id="cd05374">
    <property type="entry name" value="17beta-HSD-like_SDR_c"/>
    <property type="match status" value="1"/>
</dbReference>
<dbReference type="Gene3D" id="3.40.50.720">
    <property type="entry name" value="NAD(P)-binding Rossmann-like Domain"/>
    <property type="match status" value="1"/>
</dbReference>
<dbReference type="PANTHER" id="PTHR43976">
    <property type="entry name" value="SHORT CHAIN DEHYDROGENASE"/>
    <property type="match status" value="1"/>
</dbReference>
<dbReference type="GO" id="GO:0016491">
    <property type="term" value="F:oxidoreductase activity"/>
    <property type="evidence" value="ECO:0007669"/>
    <property type="project" value="UniProtKB-KW"/>
</dbReference>
<dbReference type="PROSITE" id="PS00061">
    <property type="entry name" value="ADH_SHORT"/>
    <property type="match status" value="1"/>
</dbReference>